<dbReference type="GeneID" id="106168156"/>
<keyword evidence="2" id="KW-1185">Reference proteome</keyword>
<protein>
    <submittedName>
        <fullName evidence="3">Uncharacterized protein LOC106168156</fullName>
    </submittedName>
</protein>
<evidence type="ECO:0000313" key="3">
    <source>
        <dbReference type="RefSeq" id="XP_013402569.1"/>
    </source>
</evidence>
<proteinExistence type="predicted"/>
<dbReference type="Gene3D" id="3.30.43.10">
    <property type="entry name" value="Uridine Diphospho-n-acetylenolpyruvylglucosamine Reductase, domain 2"/>
    <property type="match status" value="1"/>
</dbReference>
<dbReference type="PROSITE" id="PS51387">
    <property type="entry name" value="FAD_PCMH"/>
    <property type="match status" value="1"/>
</dbReference>
<evidence type="ECO:0000313" key="2">
    <source>
        <dbReference type="Proteomes" id="UP000085678"/>
    </source>
</evidence>
<dbReference type="Gene3D" id="3.30.465.10">
    <property type="match status" value="1"/>
</dbReference>
<dbReference type="GO" id="GO:0016899">
    <property type="term" value="F:oxidoreductase activity, acting on the CH-OH group of donors, oxygen as acceptor"/>
    <property type="evidence" value="ECO:0007669"/>
    <property type="project" value="InterPro"/>
</dbReference>
<dbReference type="InterPro" id="IPR016167">
    <property type="entry name" value="FAD-bd_PCMH_sub1"/>
</dbReference>
<organism evidence="2 3">
    <name type="scientific">Lingula anatina</name>
    <name type="common">Brachiopod</name>
    <name type="synonym">Lingula unguis</name>
    <dbReference type="NCBI Taxonomy" id="7574"/>
    <lineage>
        <taxon>Eukaryota</taxon>
        <taxon>Metazoa</taxon>
        <taxon>Spiralia</taxon>
        <taxon>Lophotrochozoa</taxon>
        <taxon>Brachiopoda</taxon>
        <taxon>Linguliformea</taxon>
        <taxon>Lingulata</taxon>
        <taxon>Lingulida</taxon>
        <taxon>Linguloidea</taxon>
        <taxon>Lingulidae</taxon>
        <taxon>Lingula</taxon>
    </lineage>
</organism>
<dbReference type="GO" id="GO:0071949">
    <property type="term" value="F:FAD binding"/>
    <property type="evidence" value="ECO:0007669"/>
    <property type="project" value="InterPro"/>
</dbReference>
<dbReference type="RefSeq" id="XP_013402569.1">
    <property type="nucleotide sequence ID" value="XM_013547115.1"/>
</dbReference>
<feature type="domain" description="FAD-binding PCMH-type" evidence="1">
    <location>
        <begin position="21"/>
        <end position="204"/>
    </location>
</feature>
<dbReference type="PANTHER" id="PTHR43762">
    <property type="entry name" value="L-GULONOLACTONE OXIDASE"/>
    <property type="match status" value="1"/>
</dbReference>
<accession>A0A1S3IYE9</accession>
<evidence type="ECO:0000259" key="1">
    <source>
        <dbReference type="PROSITE" id="PS51387"/>
    </source>
</evidence>
<dbReference type="InterPro" id="IPR016169">
    <property type="entry name" value="FAD-bd_PCMH_sub2"/>
</dbReference>
<reference evidence="3" key="1">
    <citation type="submission" date="2025-08" db="UniProtKB">
        <authorList>
            <consortium name="RefSeq"/>
        </authorList>
    </citation>
    <scope>IDENTIFICATION</scope>
    <source>
        <tissue evidence="3">Gonads</tissue>
    </source>
</reference>
<dbReference type="Proteomes" id="UP000085678">
    <property type="component" value="Unplaced"/>
</dbReference>
<dbReference type="KEGG" id="lak:106168156"/>
<dbReference type="OrthoDB" id="610608at2759"/>
<gene>
    <name evidence="3" type="primary">LOC106168156</name>
</gene>
<name>A0A1S3IYE9_LINAN</name>
<dbReference type="PANTHER" id="PTHR43762:SF1">
    <property type="entry name" value="D-ARABINONO-1,4-LACTONE OXIDASE"/>
    <property type="match status" value="1"/>
</dbReference>
<dbReference type="InterPro" id="IPR016166">
    <property type="entry name" value="FAD-bd_PCMH"/>
</dbReference>
<dbReference type="InterPro" id="IPR036318">
    <property type="entry name" value="FAD-bd_PCMH-like_sf"/>
</dbReference>
<dbReference type="InParanoid" id="A0A1S3IYE9"/>
<sequence length="507" mass="56246">MQDALGSSPQVQLEPFVNWATIVRRDHVFVIKPTSNAEVQKVMHVAISLNRKIREAGESALSWSPLFPDEGQILLNLTLLTLEGGQRAIFNPPTVQRPYPTVTVAAGVRQDELDSFLLSVGHAIASGPQPIQVTIAGGIGTASHGGSYDEPSLGGYLESVQVFDSYGRLRQFTASENRNVLRAMRCHLGLLGVIVEVEMMVEPVQMVSLFTVFVPLSLMLNATFVKEIVTRNFYVEARWATYNSLTEEEVQETMATGRVPTTWNSKRDLVWLSFINPNGTEPDLDLDFDVNFDLNVTPISFGQRIFAALATRRFIANPVVVPKPFAIHGLNASAIPTVTATETTIRENPSFTSTVSAFQVVAASIEGASYANGILPLGIVEMRWIKGTDCFLCPGKEDVCGFPSDSHYLTMEIQGLVQPTEAFEGYKQFTTAVLSQLNQVGLSGLPNWAKMLTTFPGLRQRLHDPENRQCQLEFLKVRDQIDPQGYMFSNNFLRTIFIDSSYMYIYN</sequence>
<dbReference type="InterPro" id="IPR010031">
    <property type="entry name" value="FAD_lactone_oxidase-like"/>
</dbReference>
<dbReference type="SUPFAM" id="SSF56176">
    <property type="entry name" value="FAD-binding/transporter-associated domain-like"/>
    <property type="match status" value="1"/>
</dbReference>
<dbReference type="STRING" id="7574.A0A1S3IYE9"/>
<dbReference type="AlphaFoldDB" id="A0A1S3IYE9"/>